<proteinExistence type="predicted"/>
<comment type="caution">
    <text evidence="1">The sequence shown here is derived from an EMBL/GenBank/DDBJ whole genome shotgun (WGS) entry which is preliminary data.</text>
</comment>
<gene>
    <name evidence="1" type="ORF">BKA14_001009</name>
</gene>
<dbReference type="AlphaFoldDB" id="A0A7W7CQ68"/>
<reference evidence="1 2" key="1">
    <citation type="submission" date="2020-08" db="EMBL/GenBank/DDBJ databases">
        <title>Sequencing the genomes of 1000 actinobacteria strains.</title>
        <authorList>
            <person name="Klenk H.-P."/>
        </authorList>
    </citation>
    <scope>NUCLEOTIDE SEQUENCE [LARGE SCALE GENOMIC DNA]</scope>
    <source>
        <strain evidence="1 2">DSM 45518</strain>
    </source>
</reference>
<evidence type="ECO:0000313" key="1">
    <source>
        <dbReference type="EMBL" id="MBB4690861.1"/>
    </source>
</evidence>
<sequence>MNGTRVWIGGSPCAGKSTVAALVAESVGWPLYSCDDAFDRHAAVAGPAMRKVTTMPIGERLAQPVDVQVEDVVRACREQFPLILADLPPAAVVEGAALLPSLLAGLPVPPADAVWLVPTPAFQRHHYARRRWARDLTRGLPPSAFDRWMERDERFAARVAAEARDRGYRVLTVDGSFDVQTTAEWVVDSDE</sequence>
<dbReference type="RefSeq" id="WP_184949765.1">
    <property type="nucleotide sequence ID" value="NZ_BOMC01000011.1"/>
</dbReference>
<protein>
    <submittedName>
        <fullName evidence="1">Uncharacterized protein</fullName>
    </submittedName>
</protein>
<name>A0A7W7CQ68_9ACTN</name>
<evidence type="ECO:0000313" key="2">
    <source>
        <dbReference type="Proteomes" id="UP000542742"/>
    </source>
</evidence>
<dbReference type="SUPFAM" id="SSF52540">
    <property type="entry name" value="P-loop containing nucleoside triphosphate hydrolases"/>
    <property type="match status" value="1"/>
</dbReference>
<dbReference type="InterPro" id="IPR027417">
    <property type="entry name" value="P-loop_NTPase"/>
</dbReference>
<dbReference type="Gene3D" id="3.40.50.300">
    <property type="entry name" value="P-loop containing nucleotide triphosphate hydrolases"/>
    <property type="match status" value="1"/>
</dbReference>
<accession>A0A7W7CQ68</accession>
<dbReference type="Proteomes" id="UP000542742">
    <property type="component" value="Unassembled WGS sequence"/>
</dbReference>
<dbReference type="EMBL" id="JACHMF010000001">
    <property type="protein sequence ID" value="MBB4690861.1"/>
    <property type="molecule type" value="Genomic_DNA"/>
</dbReference>
<keyword evidence="2" id="KW-1185">Reference proteome</keyword>
<organism evidence="1 2">
    <name type="scientific">Paractinoplanes abujensis</name>
    <dbReference type="NCBI Taxonomy" id="882441"/>
    <lineage>
        <taxon>Bacteria</taxon>
        <taxon>Bacillati</taxon>
        <taxon>Actinomycetota</taxon>
        <taxon>Actinomycetes</taxon>
        <taxon>Micromonosporales</taxon>
        <taxon>Micromonosporaceae</taxon>
        <taxon>Paractinoplanes</taxon>
    </lineage>
</organism>